<comment type="caution">
    <text evidence="7">The sequence shown here is derived from an EMBL/GenBank/DDBJ whole genome shotgun (WGS) entry which is preliminary data.</text>
</comment>
<dbReference type="EMBL" id="BPRC01000034">
    <property type="protein sequence ID" value="GJE67830.1"/>
    <property type="molecule type" value="Genomic_DNA"/>
</dbReference>
<dbReference type="InterPro" id="IPR002641">
    <property type="entry name" value="PNPLA_dom"/>
</dbReference>
<keyword evidence="5" id="KW-0472">Membrane</keyword>
<dbReference type="InterPro" id="IPR050301">
    <property type="entry name" value="NTE"/>
</dbReference>
<evidence type="ECO:0000256" key="1">
    <source>
        <dbReference type="ARBA" id="ARBA00022801"/>
    </source>
</evidence>
<dbReference type="Gene3D" id="3.40.1090.10">
    <property type="entry name" value="Cytosolic phospholipase A2 catalytic domain"/>
    <property type="match status" value="2"/>
</dbReference>
<dbReference type="InterPro" id="IPR016035">
    <property type="entry name" value="Acyl_Trfase/lysoPLipase"/>
</dbReference>
<evidence type="ECO:0000256" key="3">
    <source>
        <dbReference type="ARBA" id="ARBA00023098"/>
    </source>
</evidence>
<proteinExistence type="predicted"/>
<name>A0ABQ4UP15_9HYPH</name>
<accession>A0ABQ4UP15</accession>
<gene>
    <name evidence="7" type="ORF">LNAOJCKE_5063</name>
</gene>
<reference evidence="7" key="2">
    <citation type="submission" date="2021-08" db="EMBL/GenBank/DDBJ databases">
        <authorList>
            <person name="Tani A."/>
            <person name="Ola A."/>
            <person name="Ogura Y."/>
            <person name="Katsura K."/>
            <person name="Hayashi T."/>
        </authorList>
    </citation>
    <scope>NUCLEOTIDE SEQUENCE</scope>
    <source>
        <strain evidence="7">NBRC 15686</strain>
    </source>
</reference>
<feature type="active site" description="Proton acceptor" evidence="4">
    <location>
        <position position="245"/>
    </location>
</feature>
<dbReference type="PANTHER" id="PTHR14226">
    <property type="entry name" value="NEUROPATHY TARGET ESTERASE/SWISS CHEESE D.MELANOGASTER"/>
    <property type="match status" value="1"/>
</dbReference>
<keyword evidence="3 4" id="KW-0443">Lipid metabolism</keyword>
<dbReference type="Pfam" id="PF01734">
    <property type="entry name" value="Patatin"/>
    <property type="match status" value="1"/>
</dbReference>
<feature type="domain" description="PNPLA" evidence="6">
    <location>
        <begin position="11"/>
        <end position="258"/>
    </location>
</feature>
<keyword evidence="2 4" id="KW-0442">Lipid degradation</keyword>
<evidence type="ECO:0000256" key="5">
    <source>
        <dbReference type="SAM" id="Phobius"/>
    </source>
</evidence>
<comment type="caution">
    <text evidence="4">Lacks conserved residue(s) required for the propagation of feature annotation.</text>
</comment>
<dbReference type="SUPFAM" id="SSF52151">
    <property type="entry name" value="FabD/lysophospholipase-like"/>
    <property type="match status" value="1"/>
</dbReference>
<evidence type="ECO:0000259" key="6">
    <source>
        <dbReference type="PROSITE" id="PS51635"/>
    </source>
</evidence>
<sequence>MQKDLGIIGLALSGGGSRAIAFHLGCLRALHQLGLLERVAVISTISGGSVIGAAYKAHQGSFEEFDATIQQLLRRGLSKAMARQLFGLLGLRIIGAWLITSTLALVLAAIRMVVTVVSWLVPIEIKVLNRLREIRSPVLRFASRTSLLEQALNTLIFRGVRLQELSAAGPDLVVNATELRTGSAFRFARRESGSWRLGRLVNNDVTLAHAVAASAAYPLFLPAFDEVHTFEKQGATSSQRINLTDGGVYDNLGLSNFWPGRSADVSLNVTKIDTIICCSAGYGLRQDPPSQFLLARMVSAINVTFDRAQNASIARLYELKEAGKIANFILPYLGQRDGQLVDPPADLVPREAAHIYPTNFNAMPQDWIDRLSRRGEQLTLLLAAQNLGYVRPQA</sequence>
<organism evidence="7 8">
    <name type="scientific">Methylorubrum aminovorans</name>
    <dbReference type="NCBI Taxonomy" id="269069"/>
    <lineage>
        <taxon>Bacteria</taxon>
        <taxon>Pseudomonadati</taxon>
        <taxon>Pseudomonadota</taxon>
        <taxon>Alphaproteobacteria</taxon>
        <taxon>Hyphomicrobiales</taxon>
        <taxon>Methylobacteriaceae</taxon>
        <taxon>Methylorubrum</taxon>
    </lineage>
</organism>
<evidence type="ECO:0000313" key="7">
    <source>
        <dbReference type="EMBL" id="GJE67830.1"/>
    </source>
</evidence>
<dbReference type="PANTHER" id="PTHR14226:SF78">
    <property type="entry name" value="SLR0060 PROTEIN"/>
    <property type="match status" value="1"/>
</dbReference>
<evidence type="ECO:0000313" key="8">
    <source>
        <dbReference type="Proteomes" id="UP001055039"/>
    </source>
</evidence>
<evidence type="ECO:0000256" key="4">
    <source>
        <dbReference type="PROSITE-ProRule" id="PRU01161"/>
    </source>
</evidence>
<keyword evidence="1 4" id="KW-0378">Hydrolase</keyword>
<dbReference type="RefSeq" id="WP_238228735.1">
    <property type="nucleotide sequence ID" value="NZ_BAAADH010000048.1"/>
</dbReference>
<dbReference type="Proteomes" id="UP001055039">
    <property type="component" value="Unassembled WGS sequence"/>
</dbReference>
<keyword evidence="5" id="KW-0812">Transmembrane</keyword>
<evidence type="ECO:0000256" key="2">
    <source>
        <dbReference type="ARBA" id="ARBA00022963"/>
    </source>
</evidence>
<protein>
    <recommendedName>
        <fullName evidence="6">PNPLA domain-containing protein</fullName>
    </recommendedName>
</protein>
<keyword evidence="5" id="KW-1133">Transmembrane helix</keyword>
<dbReference type="PROSITE" id="PS51635">
    <property type="entry name" value="PNPLA"/>
    <property type="match status" value="1"/>
</dbReference>
<keyword evidence="8" id="KW-1185">Reference proteome</keyword>
<feature type="short sequence motif" description="DGA/G" evidence="4">
    <location>
        <begin position="245"/>
        <end position="247"/>
    </location>
</feature>
<feature type="transmembrane region" description="Helical" evidence="5">
    <location>
        <begin position="80"/>
        <end position="99"/>
    </location>
</feature>
<reference evidence="7" key="1">
    <citation type="journal article" date="2021" name="Front. Microbiol.">
        <title>Comprehensive Comparative Genomics and Phenotyping of Methylobacterium Species.</title>
        <authorList>
            <person name="Alessa O."/>
            <person name="Ogura Y."/>
            <person name="Fujitani Y."/>
            <person name="Takami H."/>
            <person name="Hayashi T."/>
            <person name="Sahin N."/>
            <person name="Tani A."/>
        </authorList>
    </citation>
    <scope>NUCLEOTIDE SEQUENCE</scope>
    <source>
        <strain evidence="7">NBRC 15686</strain>
    </source>
</reference>
<feature type="active site" description="Nucleophile" evidence="4">
    <location>
        <position position="46"/>
    </location>
</feature>